<dbReference type="Proteomes" id="UP001497382">
    <property type="component" value="Unassembled WGS sequence"/>
</dbReference>
<organism evidence="1 2">
    <name type="scientific">Larinioides sclopetarius</name>
    <dbReference type="NCBI Taxonomy" id="280406"/>
    <lineage>
        <taxon>Eukaryota</taxon>
        <taxon>Metazoa</taxon>
        <taxon>Ecdysozoa</taxon>
        <taxon>Arthropoda</taxon>
        <taxon>Chelicerata</taxon>
        <taxon>Arachnida</taxon>
        <taxon>Araneae</taxon>
        <taxon>Araneomorphae</taxon>
        <taxon>Entelegynae</taxon>
        <taxon>Araneoidea</taxon>
        <taxon>Araneidae</taxon>
        <taxon>Larinioides</taxon>
    </lineage>
</organism>
<sequence length="38" mass="4290">MGMNVLKKTLMNVRLSKILCYHDTFISHEDKVPGPICG</sequence>
<evidence type="ECO:0000313" key="1">
    <source>
        <dbReference type="EMBL" id="CAL1296196.1"/>
    </source>
</evidence>
<dbReference type="AlphaFoldDB" id="A0AAV2BK90"/>
<dbReference type="EMBL" id="CAXIEN010000391">
    <property type="protein sequence ID" value="CAL1296196.1"/>
    <property type="molecule type" value="Genomic_DNA"/>
</dbReference>
<proteinExistence type="predicted"/>
<reference evidence="1 2" key="1">
    <citation type="submission" date="2024-04" db="EMBL/GenBank/DDBJ databases">
        <authorList>
            <person name="Rising A."/>
            <person name="Reimegard J."/>
            <person name="Sonavane S."/>
            <person name="Akerstrom W."/>
            <person name="Nylinder S."/>
            <person name="Hedman E."/>
            <person name="Kallberg Y."/>
        </authorList>
    </citation>
    <scope>NUCLEOTIDE SEQUENCE [LARGE SCALE GENOMIC DNA]</scope>
</reference>
<comment type="caution">
    <text evidence="1">The sequence shown here is derived from an EMBL/GenBank/DDBJ whole genome shotgun (WGS) entry which is preliminary data.</text>
</comment>
<keyword evidence="2" id="KW-1185">Reference proteome</keyword>
<name>A0AAV2BK90_9ARAC</name>
<accession>A0AAV2BK90</accession>
<gene>
    <name evidence="1" type="ORF">LARSCL_LOCUS19681</name>
</gene>
<protein>
    <submittedName>
        <fullName evidence="1">Uncharacterized protein</fullName>
    </submittedName>
</protein>
<evidence type="ECO:0000313" key="2">
    <source>
        <dbReference type="Proteomes" id="UP001497382"/>
    </source>
</evidence>